<accession>A0ABV6HK53</accession>
<reference evidence="1 2" key="1">
    <citation type="submission" date="2024-09" db="EMBL/GenBank/DDBJ databases">
        <authorList>
            <person name="Sun Q."/>
            <person name="Mori K."/>
        </authorList>
    </citation>
    <scope>NUCLEOTIDE SEQUENCE [LARGE SCALE GENOMIC DNA]</scope>
    <source>
        <strain evidence="1 2">CCM 7765</strain>
    </source>
</reference>
<gene>
    <name evidence="1" type="ORF">ACFFI0_13085</name>
</gene>
<dbReference type="RefSeq" id="WP_130857736.1">
    <property type="nucleotide sequence ID" value="NZ_JBHLWO010000002.1"/>
</dbReference>
<dbReference type="EMBL" id="JBHLWO010000002">
    <property type="protein sequence ID" value="MFC0319251.1"/>
    <property type="molecule type" value="Genomic_DNA"/>
</dbReference>
<protein>
    <recommendedName>
        <fullName evidence="3">HTH cro/C1-type domain-containing protein</fullName>
    </recommendedName>
</protein>
<evidence type="ECO:0000313" key="1">
    <source>
        <dbReference type="EMBL" id="MFC0319251.1"/>
    </source>
</evidence>
<dbReference type="SUPFAM" id="SSF47413">
    <property type="entry name" value="lambda repressor-like DNA-binding domains"/>
    <property type="match status" value="1"/>
</dbReference>
<name>A0ABV6HK53_9SPHI</name>
<keyword evidence="2" id="KW-1185">Reference proteome</keyword>
<sequence length="124" mass="14589">MELHEKLRFLRYANDYSMAYVAYKLKLTKEEYEQLESGEKKLTIEQAKLVGILYSMTSDELMGPHLDLDEEVSWQNLVTDDNVRQGHSPTLEELKNELINIKELLQVLVEKLTENDSSTYYKDR</sequence>
<proteinExistence type="predicted"/>
<dbReference type="InterPro" id="IPR010982">
    <property type="entry name" value="Lambda_DNA-bd_dom_sf"/>
</dbReference>
<organism evidence="1 2">
    <name type="scientific">Olivibacter oleidegradans</name>
    <dbReference type="NCBI Taxonomy" id="760123"/>
    <lineage>
        <taxon>Bacteria</taxon>
        <taxon>Pseudomonadati</taxon>
        <taxon>Bacteroidota</taxon>
        <taxon>Sphingobacteriia</taxon>
        <taxon>Sphingobacteriales</taxon>
        <taxon>Sphingobacteriaceae</taxon>
        <taxon>Olivibacter</taxon>
    </lineage>
</organism>
<dbReference type="Proteomes" id="UP001589774">
    <property type="component" value="Unassembled WGS sequence"/>
</dbReference>
<evidence type="ECO:0000313" key="2">
    <source>
        <dbReference type="Proteomes" id="UP001589774"/>
    </source>
</evidence>
<comment type="caution">
    <text evidence="1">The sequence shown here is derived from an EMBL/GenBank/DDBJ whole genome shotgun (WGS) entry which is preliminary data.</text>
</comment>
<dbReference type="Gene3D" id="1.10.260.40">
    <property type="entry name" value="lambda repressor-like DNA-binding domains"/>
    <property type="match status" value="1"/>
</dbReference>
<evidence type="ECO:0008006" key="3">
    <source>
        <dbReference type="Google" id="ProtNLM"/>
    </source>
</evidence>